<name>E3SP46_9CAUD</name>
<accession>E3SP46</accession>
<evidence type="ECO:0000313" key="1">
    <source>
        <dbReference type="EMBL" id="ADP00163.1"/>
    </source>
</evidence>
<dbReference type="EMBL" id="GU071104">
    <property type="protein sequence ID" value="ADP00163.1"/>
    <property type="molecule type" value="Genomic_DNA"/>
</dbReference>
<reference evidence="1 2" key="1">
    <citation type="submission" date="2009-10" db="EMBL/GenBank/DDBJ databases">
        <title>The Genome Sequence of Cyanophage NATL2A-133.</title>
        <authorList>
            <consortium name="The Broad Institute Genome Sequencing Platform"/>
            <person name="Henn M.R."/>
            <person name="Sullivan M.S."/>
            <person name="Osburne M.S."/>
            <person name="Levin J."/>
            <person name="Malboeuf C."/>
            <person name="Casali M."/>
            <person name="Russ C."/>
            <person name="Lennon N."/>
            <person name="Erlich R."/>
            <person name="Young S.K."/>
            <person name="Koehrsen M."/>
            <person name="Yandava C."/>
            <person name="Zeng Q."/>
            <person name="Alvarado L."/>
            <person name="Anderson S."/>
            <person name="Berlin A."/>
            <person name="Borenstein D."/>
            <person name="Chen Z."/>
            <person name="Engels R."/>
            <person name="Freedman E."/>
            <person name="Gellesch M."/>
            <person name="Goldberg J."/>
            <person name="Green L."/>
            <person name="Griggs A."/>
            <person name="Gujja S."/>
            <person name="Heiman D."/>
            <person name="Hepburn T."/>
            <person name="Howarth C."/>
            <person name="Jen D."/>
            <person name="Larson L."/>
            <person name="Lewis B."/>
            <person name="Mehta T."/>
            <person name="Park D."/>
            <person name="Pearson M."/>
            <person name="Roberts A."/>
            <person name="Ryan E."/>
            <person name="Saif S."/>
            <person name="Shea T."/>
            <person name="Shenoy N."/>
            <person name="Sisk P."/>
            <person name="Stolte C."/>
            <person name="Sykes S."/>
            <person name="Walk T."/>
            <person name="White J."/>
            <person name="Yu Q."/>
            <person name="Coleman M.L."/>
            <person name="Huang K.H."/>
            <person name="Weigele P.R."/>
            <person name="DeFrancesco A.S."/>
            <person name="Kern S.E."/>
            <person name="Thompson L.R."/>
            <person name="Fu R."/>
            <person name="Hombeck B."/>
            <person name="Chisholm S.W."/>
            <person name="Haas B."/>
            <person name="Nusbaum C."/>
            <person name="Galagan J."/>
            <person name="Birren B."/>
        </authorList>
    </citation>
    <scope>NUCLEOTIDE SEQUENCE [LARGE SCALE GENOMIC DNA]</scope>
    <source>
        <strain evidence="1">NATL2A-133</strain>
    </source>
</reference>
<organism evidence="1 2">
    <name type="scientific">Cyanophage NATL2A-133</name>
    <dbReference type="NCBI Taxonomy" id="445692"/>
    <lineage>
        <taxon>Viruses</taxon>
        <taxon>Duplodnaviria</taxon>
        <taxon>Heunggongvirae</taxon>
        <taxon>Uroviricota</taxon>
        <taxon>Caudoviricetes</taxon>
        <taxon>Autographivirales</taxon>
        <taxon>Sechaudvirinae</taxon>
        <taxon>Tangaroavirus</taxon>
        <taxon>Tangaroavirus NATL2A133</taxon>
    </lineage>
</organism>
<sequence>MTFRERNLGKKDYQKTAKDLESARKSWVADATGSVRQWQAEAGRINELATFVREFENKQASATEKAALQAMEKVAVPMIKQKWANEIDKGREIWATRDSDKAERFKKLEEEVNEAVEQQQGNYEELWEAGKKKVLQEHRDSLLNLSHFERMGVARARLTEAANGFGDWRIGELQTSEDTVYDDEGTPFLLKDYKDPSLVGAYEAASSHLYAKYYMQNKGDFTAKYLNAKFVPELMKQEVKQKSEYYAQVRKDNSNQRIDNHETIFFEALKSNDEDQIAKALQTSHVAIPALFDDLGAKEGGNVAWRKSFVLAGLQRYAAQNPNADVNKLIAGLKKATIKHPSGTKNLFDLYPDEFSAFGIKQMFNKAKADQASLLKSADANAKIIFEDTYTADRDAAWEKGEVLDEKYIANALRTATDLNYTAADIQLLDTQLRLAPMSDVATTAFLETEAKNLGGQISSSQVLVLKKKYGLSQVAIDDLKERKIIVDEPFLTGDPKLVTEMTNSDTRLEAGIKLLEAKYDNPNVKLDERGKYALKILKEEGIQGTGDPNLDTNGGLYSLATDIYNQNQQAFKDGTTTVQLTKAEALEQATSQLLGRLEALNANPKFAKHKLYNKLKKVL</sequence>
<protein>
    <submittedName>
        <fullName evidence="1">Predicted protein</fullName>
    </submittedName>
</protein>
<keyword evidence="2" id="KW-1185">Reference proteome</keyword>
<evidence type="ECO:0000313" key="2">
    <source>
        <dbReference type="Proteomes" id="UP000006533"/>
    </source>
</evidence>
<dbReference type="RefSeq" id="YP_005087535.1">
    <property type="nucleotide sequence ID" value="NC_016659.1"/>
</dbReference>
<gene>
    <name evidence="1" type="ORF">CYPG_00023</name>
</gene>
<dbReference type="Proteomes" id="UP000006533">
    <property type="component" value="Segment"/>
</dbReference>
<dbReference type="KEGG" id="vg:11538142"/>
<dbReference type="GeneID" id="11538142"/>
<proteinExistence type="predicted"/>